<gene>
    <name evidence="10" type="ORF">SAMN06265355_104466</name>
</gene>
<feature type="domain" description="Acyl-CoA oxidase/dehydrogenase middle" evidence="8">
    <location>
        <begin position="124"/>
        <end position="217"/>
    </location>
</feature>
<dbReference type="EMBL" id="FZNP01000004">
    <property type="protein sequence ID" value="SNR59744.1"/>
    <property type="molecule type" value="Genomic_DNA"/>
</dbReference>
<dbReference type="CDD" id="cd00567">
    <property type="entry name" value="ACAD"/>
    <property type="match status" value="1"/>
</dbReference>
<evidence type="ECO:0000256" key="1">
    <source>
        <dbReference type="ARBA" id="ARBA00001974"/>
    </source>
</evidence>
<dbReference type="Proteomes" id="UP000198420">
    <property type="component" value="Unassembled WGS sequence"/>
</dbReference>
<evidence type="ECO:0000259" key="9">
    <source>
        <dbReference type="Pfam" id="PF02771"/>
    </source>
</evidence>
<dbReference type="SUPFAM" id="SSF47203">
    <property type="entry name" value="Acyl-CoA dehydrogenase C-terminal domain-like"/>
    <property type="match status" value="1"/>
</dbReference>
<accession>A0A238XN09</accession>
<dbReference type="Pfam" id="PF02771">
    <property type="entry name" value="Acyl-CoA_dh_N"/>
    <property type="match status" value="1"/>
</dbReference>
<feature type="domain" description="Acyl-CoA dehydrogenase/oxidase N-terminal" evidence="9">
    <location>
        <begin position="7"/>
        <end position="118"/>
    </location>
</feature>
<dbReference type="InterPro" id="IPR006091">
    <property type="entry name" value="Acyl-CoA_Oxase/DH_mid-dom"/>
</dbReference>
<dbReference type="FunFam" id="1.20.140.10:FF:000001">
    <property type="entry name" value="Acyl-CoA dehydrogenase"/>
    <property type="match status" value="1"/>
</dbReference>
<dbReference type="OrthoDB" id="5241155at2"/>
<keyword evidence="11" id="KW-1185">Reference proteome</keyword>
<evidence type="ECO:0000259" key="8">
    <source>
        <dbReference type="Pfam" id="PF02770"/>
    </source>
</evidence>
<name>A0A238XN09_9ACTN</name>
<evidence type="ECO:0000259" key="7">
    <source>
        <dbReference type="Pfam" id="PF00441"/>
    </source>
</evidence>
<comment type="cofactor">
    <cofactor evidence="1 6">
        <name>FAD</name>
        <dbReference type="ChEBI" id="CHEBI:57692"/>
    </cofactor>
</comment>
<evidence type="ECO:0000256" key="2">
    <source>
        <dbReference type="ARBA" id="ARBA00009347"/>
    </source>
</evidence>
<evidence type="ECO:0000256" key="6">
    <source>
        <dbReference type="RuleBase" id="RU362125"/>
    </source>
</evidence>
<dbReference type="GO" id="GO:0003995">
    <property type="term" value="F:acyl-CoA dehydrogenase activity"/>
    <property type="evidence" value="ECO:0007669"/>
    <property type="project" value="TreeGrafter"/>
</dbReference>
<dbReference type="InterPro" id="IPR013786">
    <property type="entry name" value="AcylCoA_DH/ox_N"/>
</dbReference>
<dbReference type="InterPro" id="IPR009100">
    <property type="entry name" value="AcylCoA_DH/oxidase_NM_dom_sf"/>
</dbReference>
<evidence type="ECO:0000256" key="4">
    <source>
        <dbReference type="ARBA" id="ARBA00022827"/>
    </source>
</evidence>
<dbReference type="InterPro" id="IPR037069">
    <property type="entry name" value="AcylCoA_DH/ox_N_sf"/>
</dbReference>
<organism evidence="10 11">
    <name type="scientific">Actinomadura mexicana</name>
    <dbReference type="NCBI Taxonomy" id="134959"/>
    <lineage>
        <taxon>Bacteria</taxon>
        <taxon>Bacillati</taxon>
        <taxon>Actinomycetota</taxon>
        <taxon>Actinomycetes</taxon>
        <taxon>Streptosporangiales</taxon>
        <taxon>Thermomonosporaceae</taxon>
        <taxon>Actinomadura</taxon>
    </lineage>
</organism>
<dbReference type="PANTHER" id="PTHR43884">
    <property type="entry name" value="ACYL-COA DEHYDROGENASE"/>
    <property type="match status" value="1"/>
</dbReference>
<keyword evidence="4 6" id="KW-0274">FAD</keyword>
<dbReference type="InterPro" id="IPR036250">
    <property type="entry name" value="AcylCo_DH-like_C"/>
</dbReference>
<comment type="similarity">
    <text evidence="2 6">Belongs to the acyl-CoA dehydrogenase family.</text>
</comment>
<dbReference type="Pfam" id="PF02770">
    <property type="entry name" value="Acyl-CoA_dh_M"/>
    <property type="match status" value="1"/>
</dbReference>
<dbReference type="Gene3D" id="1.20.140.10">
    <property type="entry name" value="Butyryl-CoA Dehydrogenase, subunit A, domain 3"/>
    <property type="match status" value="1"/>
</dbReference>
<dbReference type="SUPFAM" id="SSF56645">
    <property type="entry name" value="Acyl-CoA dehydrogenase NM domain-like"/>
    <property type="match status" value="1"/>
</dbReference>
<dbReference type="AlphaFoldDB" id="A0A238XN09"/>
<dbReference type="Gene3D" id="2.40.110.10">
    <property type="entry name" value="Butyryl-CoA Dehydrogenase, subunit A, domain 2"/>
    <property type="match status" value="1"/>
</dbReference>
<dbReference type="GO" id="GO:0050660">
    <property type="term" value="F:flavin adenine dinucleotide binding"/>
    <property type="evidence" value="ECO:0007669"/>
    <property type="project" value="InterPro"/>
</dbReference>
<evidence type="ECO:0000313" key="11">
    <source>
        <dbReference type="Proteomes" id="UP000198420"/>
    </source>
</evidence>
<keyword evidence="3 6" id="KW-0285">Flavoprotein</keyword>
<dbReference type="PANTHER" id="PTHR43884:SF12">
    <property type="entry name" value="ISOVALERYL-COA DEHYDROGENASE, MITOCHONDRIAL-RELATED"/>
    <property type="match status" value="1"/>
</dbReference>
<dbReference type="RefSeq" id="WP_089312066.1">
    <property type="nucleotide sequence ID" value="NZ_FZNP01000004.1"/>
</dbReference>
<proteinExistence type="inferred from homology"/>
<evidence type="ECO:0000256" key="3">
    <source>
        <dbReference type="ARBA" id="ARBA00022630"/>
    </source>
</evidence>
<sequence length="379" mass="40285">MEFDFSAAQRDRRDRVRTAVAEQFGAREATTDPESVRLAWKAAAGIGLTGLCLPADQGGEGLGALDTALSLEAFGRSCPDTGFVFAVAAHLLSCAVPVWEFGSREVRATLPAGMAAGELIAGNAMTEDDAGSDVGRIRTAAVRSGEGYLLTGEKSFVSNAPIADVFVTYAVTNPSAGFLGVSAFAVPRDLDGISVGPPHAKMGLHGCPAARVRFDGCAVPERFRLGTEGGGGAVFQYSMAWERSCLFAAYLGLMERQLEECVRHVTRRRQFGRRLSGFQAVSHRIARMRQRLEAARLLLYRACWLLDQGRDDVGAIAMSKTAVSEAAVANGLDAVQLFGAAGYLADGGIEQQLRDCVPTTIFSGTTEIQLDLIAREAGL</sequence>
<keyword evidence="5 6" id="KW-0560">Oxidoreductase</keyword>
<dbReference type="InterPro" id="IPR009075">
    <property type="entry name" value="AcylCo_DH/oxidase_C"/>
</dbReference>
<feature type="domain" description="Acyl-CoA dehydrogenase/oxidase C-terminal" evidence="7">
    <location>
        <begin position="230"/>
        <end position="376"/>
    </location>
</feature>
<evidence type="ECO:0000313" key="10">
    <source>
        <dbReference type="EMBL" id="SNR59744.1"/>
    </source>
</evidence>
<dbReference type="Gene3D" id="1.10.540.10">
    <property type="entry name" value="Acyl-CoA dehydrogenase/oxidase, N-terminal domain"/>
    <property type="match status" value="1"/>
</dbReference>
<protein>
    <submittedName>
        <fullName evidence="10">Clorobiocin biosynthesis protein CloN3</fullName>
    </submittedName>
</protein>
<reference evidence="11" key="1">
    <citation type="submission" date="2017-06" db="EMBL/GenBank/DDBJ databases">
        <authorList>
            <person name="Varghese N."/>
            <person name="Submissions S."/>
        </authorList>
    </citation>
    <scope>NUCLEOTIDE SEQUENCE [LARGE SCALE GENOMIC DNA]</scope>
    <source>
        <strain evidence="11">DSM 44485</strain>
    </source>
</reference>
<dbReference type="Pfam" id="PF00441">
    <property type="entry name" value="Acyl-CoA_dh_1"/>
    <property type="match status" value="1"/>
</dbReference>
<dbReference type="InterPro" id="IPR046373">
    <property type="entry name" value="Acyl-CoA_Oxase/DH_mid-dom_sf"/>
</dbReference>
<evidence type="ECO:0000256" key="5">
    <source>
        <dbReference type="ARBA" id="ARBA00023002"/>
    </source>
</evidence>